<evidence type="ECO:0000313" key="4">
    <source>
        <dbReference type="EMBL" id="GAA3574417.1"/>
    </source>
</evidence>
<gene>
    <name evidence="4" type="ORF">GCM10022197_34290</name>
</gene>
<comment type="similarity">
    <text evidence="2">Belongs to the CDP-alcohol phosphatidyltransferase class-I family.</text>
</comment>
<dbReference type="InterPro" id="IPR043130">
    <property type="entry name" value="CDP-OH_PTrfase_TM_dom"/>
</dbReference>
<comment type="caution">
    <text evidence="4">The sequence shown here is derived from an EMBL/GenBank/DDBJ whole genome shotgun (WGS) entry which is preliminary data.</text>
</comment>
<keyword evidence="3" id="KW-1133">Transmembrane helix</keyword>
<reference evidence="5" key="1">
    <citation type="journal article" date="2019" name="Int. J. Syst. Evol. Microbiol.">
        <title>The Global Catalogue of Microorganisms (GCM) 10K type strain sequencing project: providing services to taxonomists for standard genome sequencing and annotation.</title>
        <authorList>
            <consortium name="The Broad Institute Genomics Platform"/>
            <consortium name="The Broad Institute Genome Sequencing Center for Infectious Disease"/>
            <person name="Wu L."/>
            <person name="Ma J."/>
        </authorList>
    </citation>
    <scope>NUCLEOTIDE SEQUENCE [LARGE SCALE GENOMIC DNA]</scope>
    <source>
        <strain evidence="5">JCM 16540</strain>
    </source>
</reference>
<keyword evidence="5" id="KW-1185">Reference proteome</keyword>
<sequence length="260" mass="27322">MPTEPTTPRPGFRAAMAQLRGAQKSARGGPPYSIFVNRPLGRVLAALAFQAGLTPNQVTALSALATFVGVGFLAAAPATWLTGVVVAVLLVLGYALDSADGQLARLRGGGSLQGEWLDHTVDSLKVVVVHLAVLVTWYLHLDLATGWLLVPLAFAVASSVHFFGMILVDLLARATRAELALPAPVKTSPGASTALLKLPTDYGVFCLATVLLGAHALFVGVYTLLAVATVGYTLLVVVKWRRDVLALDALRVGHRTNSAR</sequence>
<feature type="transmembrane region" description="Helical" evidence="3">
    <location>
        <begin position="63"/>
        <end position="96"/>
    </location>
</feature>
<keyword evidence="1 2" id="KW-0808">Transferase</keyword>
<accession>A0ABP6XZG8</accession>
<organism evidence="4 5">
    <name type="scientific">Microlunatus spumicola</name>
    <dbReference type="NCBI Taxonomy" id="81499"/>
    <lineage>
        <taxon>Bacteria</taxon>
        <taxon>Bacillati</taxon>
        <taxon>Actinomycetota</taxon>
        <taxon>Actinomycetes</taxon>
        <taxon>Propionibacteriales</taxon>
        <taxon>Propionibacteriaceae</taxon>
        <taxon>Microlunatus</taxon>
    </lineage>
</organism>
<proteinExistence type="inferred from homology"/>
<evidence type="ECO:0000256" key="1">
    <source>
        <dbReference type="ARBA" id="ARBA00022679"/>
    </source>
</evidence>
<dbReference type="RefSeq" id="WP_344742552.1">
    <property type="nucleotide sequence ID" value="NZ_BAAAYR010000004.1"/>
</dbReference>
<dbReference type="InterPro" id="IPR048254">
    <property type="entry name" value="CDP_ALCOHOL_P_TRANSF_CS"/>
</dbReference>
<evidence type="ECO:0000256" key="3">
    <source>
        <dbReference type="SAM" id="Phobius"/>
    </source>
</evidence>
<evidence type="ECO:0000256" key="2">
    <source>
        <dbReference type="RuleBase" id="RU003750"/>
    </source>
</evidence>
<dbReference type="Gene3D" id="1.20.120.1760">
    <property type="match status" value="1"/>
</dbReference>
<evidence type="ECO:0000313" key="5">
    <source>
        <dbReference type="Proteomes" id="UP001500767"/>
    </source>
</evidence>
<feature type="transmembrane region" description="Helical" evidence="3">
    <location>
        <begin position="146"/>
        <end position="168"/>
    </location>
</feature>
<dbReference type="EMBL" id="BAAAYR010000004">
    <property type="protein sequence ID" value="GAA3574417.1"/>
    <property type="molecule type" value="Genomic_DNA"/>
</dbReference>
<keyword evidence="3" id="KW-0472">Membrane</keyword>
<feature type="transmembrane region" description="Helical" evidence="3">
    <location>
        <begin position="202"/>
        <end position="235"/>
    </location>
</feature>
<keyword evidence="3" id="KW-0812">Transmembrane</keyword>
<name>A0ABP6XZG8_9ACTN</name>
<dbReference type="InterPro" id="IPR000462">
    <property type="entry name" value="CDP-OH_P_trans"/>
</dbReference>
<dbReference type="Proteomes" id="UP001500767">
    <property type="component" value="Unassembled WGS sequence"/>
</dbReference>
<dbReference type="Pfam" id="PF01066">
    <property type="entry name" value="CDP-OH_P_transf"/>
    <property type="match status" value="1"/>
</dbReference>
<dbReference type="PROSITE" id="PS00379">
    <property type="entry name" value="CDP_ALCOHOL_P_TRANSF"/>
    <property type="match status" value="1"/>
</dbReference>
<protein>
    <submittedName>
        <fullName evidence="4">CDP-alcohol phosphatidyltransferase family protein</fullName>
    </submittedName>
</protein>